<evidence type="ECO:0000313" key="2">
    <source>
        <dbReference type="Proteomes" id="UP000006798"/>
    </source>
</evidence>
<keyword evidence="1" id="KW-0614">Plasmid</keyword>
<gene>
    <name evidence="1" type="primary">metF</name>
    <name evidence="1" type="ordered locus">CNE_BB1p00350</name>
</gene>
<evidence type="ECO:0000313" key="1">
    <source>
        <dbReference type="EMBL" id="AEI81468.1"/>
    </source>
</evidence>
<dbReference type="KEGG" id="cnc:CNE_BB1p00350"/>
<dbReference type="EMBL" id="CP002879">
    <property type="protein sequence ID" value="AEI81468.1"/>
    <property type="molecule type" value="Genomic_DNA"/>
</dbReference>
<organism evidence="1 2">
    <name type="scientific">Cupriavidus necator (strain ATCC 43291 / DSM 13513 / CCUG 52238 / LMG 8453 / N-1)</name>
    <name type="common">Ralstonia eutropha</name>
    <dbReference type="NCBI Taxonomy" id="1042878"/>
    <lineage>
        <taxon>Bacteria</taxon>
        <taxon>Pseudomonadati</taxon>
        <taxon>Pseudomonadota</taxon>
        <taxon>Betaproteobacteria</taxon>
        <taxon>Burkholderiales</taxon>
        <taxon>Burkholderiaceae</taxon>
        <taxon>Cupriavidus</taxon>
    </lineage>
</organism>
<geneLocation type="plasmid" evidence="1 2">
    <name>pBB1</name>
</geneLocation>
<protein>
    <submittedName>
        <fullName evidence="1">5,10-methylenetetrahydrofolate reductase MetF</fullName>
    </submittedName>
</protein>
<sequence length="101" mass="10802">MALNIQCVWAPGPASIAVLARYAALCGVSACASLWSKYGVSIGKLFGSAGPDLFVDRLATGLTEAHGKVSLHFFPFGGVAQSVRWIEQYSFRTEPLPRRGT</sequence>
<accession>F8GV41</accession>
<dbReference type="Proteomes" id="UP000006798">
    <property type="component" value="Plasmid pBB1"/>
</dbReference>
<name>F8GV41_CUPNN</name>
<proteinExistence type="predicted"/>
<reference evidence="1 2" key="1">
    <citation type="journal article" date="2011" name="J. Bacteriol.">
        <title>Complete genome sequence of the type strain Cupriavidus necator N-1.</title>
        <authorList>
            <person name="Poehlein A."/>
            <person name="Kusian B."/>
            <person name="Friedrich B."/>
            <person name="Daniel R."/>
            <person name="Bowien B."/>
        </authorList>
    </citation>
    <scope>NUCLEOTIDE SEQUENCE [LARGE SCALE GENOMIC DNA]</scope>
    <source>
        <strain evidence="2">ATCC 43291 / DSM 13513 / CCUG 52238 / LMG 8453 / N-1</strain>
        <plasmid evidence="1 2">pBB1</plasmid>
    </source>
</reference>
<dbReference type="AlphaFoldDB" id="F8GV41"/>
<dbReference type="HOGENOM" id="CLU_2286819_0_0_4"/>